<accession>A0A182WQC4</accession>
<evidence type="ECO:0000313" key="1">
    <source>
        <dbReference type="EnsemblMetazoa" id="AMIN014849-PA"/>
    </source>
</evidence>
<organism evidence="1 2">
    <name type="scientific">Anopheles minimus</name>
    <dbReference type="NCBI Taxonomy" id="112268"/>
    <lineage>
        <taxon>Eukaryota</taxon>
        <taxon>Metazoa</taxon>
        <taxon>Ecdysozoa</taxon>
        <taxon>Arthropoda</taxon>
        <taxon>Hexapoda</taxon>
        <taxon>Insecta</taxon>
        <taxon>Pterygota</taxon>
        <taxon>Neoptera</taxon>
        <taxon>Endopterygota</taxon>
        <taxon>Diptera</taxon>
        <taxon>Nematocera</taxon>
        <taxon>Culicoidea</taxon>
        <taxon>Culicidae</taxon>
        <taxon>Anophelinae</taxon>
        <taxon>Anopheles</taxon>
    </lineage>
</organism>
<sequence length="63" mass="7731">MLLFVFRNLSWGNSHSYYVDHDTPVYHFRGFKSELWDKMDGRIRNDEILYWTDKIERAVEKFG</sequence>
<name>A0A182WQC4_9DIPT</name>
<dbReference type="EnsemblMetazoa" id="AMIN014849-RA">
    <property type="protein sequence ID" value="AMIN014849-PA"/>
    <property type="gene ID" value="AMIN014849"/>
</dbReference>
<dbReference type="VEuPathDB" id="VectorBase:AMIN014849"/>
<dbReference type="AlphaFoldDB" id="A0A182WQC4"/>
<keyword evidence="2" id="KW-1185">Reference proteome</keyword>
<proteinExistence type="predicted"/>
<protein>
    <submittedName>
        <fullName evidence="1">Uncharacterized protein</fullName>
    </submittedName>
</protein>
<reference evidence="1" key="2">
    <citation type="submission" date="2020-05" db="UniProtKB">
        <authorList>
            <consortium name="EnsemblMetazoa"/>
        </authorList>
    </citation>
    <scope>IDENTIFICATION</scope>
    <source>
        <strain evidence="1">MINIMUS1</strain>
    </source>
</reference>
<dbReference type="Proteomes" id="UP000075920">
    <property type="component" value="Unassembled WGS sequence"/>
</dbReference>
<reference evidence="2" key="1">
    <citation type="submission" date="2013-03" db="EMBL/GenBank/DDBJ databases">
        <title>The Genome Sequence of Anopheles minimus MINIMUS1.</title>
        <authorList>
            <consortium name="The Broad Institute Genomics Platform"/>
            <person name="Neafsey D.E."/>
            <person name="Walton C."/>
            <person name="Walker B."/>
            <person name="Young S.K."/>
            <person name="Zeng Q."/>
            <person name="Gargeya S."/>
            <person name="Fitzgerald M."/>
            <person name="Haas B."/>
            <person name="Abouelleil A."/>
            <person name="Allen A.W."/>
            <person name="Alvarado L."/>
            <person name="Arachchi H.M."/>
            <person name="Berlin A.M."/>
            <person name="Chapman S.B."/>
            <person name="Gainer-Dewar J."/>
            <person name="Goldberg J."/>
            <person name="Griggs A."/>
            <person name="Gujja S."/>
            <person name="Hansen M."/>
            <person name="Howarth C."/>
            <person name="Imamovic A."/>
            <person name="Ireland A."/>
            <person name="Larimer J."/>
            <person name="McCowan C."/>
            <person name="Murphy C."/>
            <person name="Pearson M."/>
            <person name="Poon T.W."/>
            <person name="Priest M."/>
            <person name="Roberts A."/>
            <person name="Saif S."/>
            <person name="Shea T."/>
            <person name="Sisk P."/>
            <person name="Sykes S."/>
            <person name="Wortman J."/>
            <person name="Nusbaum C."/>
            <person name="Birren B."/>
        </authorList>
    </citation>
    <scope>NUCLEOTIDE SEQUENCE [LARGE SCALE GENOMIC DNA]</scope>
    <source>
        <strain evidence="2">MINIMUS1</strain>
    </source>
</reference>
<evidence type="ECO:0000313" key="2">
    <source>
        <dbReference type="Proteomes" id="UP000075920"/>
    </source>
</evidence>